<proteinExistence type="predicted"/>
<dbReference type="InterPro" id="IPR000582">
    <property type="entry name" value="Acyl-CoA-binding_protein"/>
</dbReference>
<dbReference type="eggNOG" id="COG4281">
    <property type="taxonomic scope" value="Bacteria"/>
</dbReference>
<dbReference type="RefSeq" id="WP_010850702.1">
    <property type="nucleotide sequence ID" value="NZ_HF570956.1"/>
</dbReference>
<dbReference type="Proteomes" id="UP000013167">
    <property type="component" value="Unassembled WGS sequence"/>
</dbReference>
<feature type="domain" description="ACB" evidence="2">
    <location>
        <begin position="1"/>
        <end position="88"/>
    </location>
</feature>
<gene>
    <name evidence="3" type="ORF">BN10_680085</name>
</gene>
<protein>
    <submittedName>
        <fullName evidence="3">Acyl-CoA-binding protein</fullName>
    </submittedName>
</protein>
<dbReference type="HOGENOM" id="CLU_118853_4_1_11"/>
<dbReference type="OrthoDB" id="5625302at2"/>
<keyword evidence="1" id="KW-0446">Lipid-binding</keyword>
<accession>N0E603</accession>
<dbReference type="PROSITE" id="PS51228">
    <property type="entry name" value="ACB_2"/>
    <property type="match status" value="1"/>
</dbReference>
<comment type="caution">
    <text evidence="3">The sequence shown here is derived from an EMBL/GenBank/DDBJ whole genome shotgun (WGS) entry which is preliminary data.</text>
</comment>
<dbReference type="Pfam" id="PF00887">
    <property type="entry name" value="ACBP"/>
    <property type="match status" value="1"/>
</dbReference>
<sequence length="88" mass="9304">MAEQIKTFEDAVAAVPTLTKDPGNDTKLALYGLYKQATEGDVTGKRPGFTNPVGRAKYDAWAAVEGTSAADAEADYIAKVRALLAAEK</sequence>
<evidence type="ECO:0000313" key="3">
    <source>
        <dbReference type="EMBL" id="CCH70859.1"/>
    </source>
</evidence>
<dbReference type="PANTHER" id="PTHR23310">
    <property type="entry name" value="ACYL-COA-BINDING PROTEIN, ACBP"/>
    <property type="match status" value="1"/>
</dbReference>
<dbReference type="GO" id="GO:0006631">
    <property type="term" value="P:fatty acid metabolic process"/>
    <property type="evidence" value="ECO:0007669"/>
    <property type="project" value="TreeGrafter"/>
</dbReference>
<evidence type="ECO:0000259" key="2">
    <source>
        <dbReference type="PROSITE" id="PS51228"/>
    </source>
</evidence>
<dbReference type="PRINTS" id="PR00689">
    <property type="entry name" value="ACOABINDINGP"/>
</dbReference>
<organism evidence="3 4">
    <name type="scientific">Phycicoccus elongatus Lp2</name>
    <dbReference type="NCBI Taxonomy" id="1193181"/>
    <lineage>
        <taxon>Bacteria</taxon>
        <taxon>Bacillati</taxon>
        <taxon>Actinomycetota</taxon>
        <taxon>Actinomycetes</taxon>
        <taxon>Micrococcales</taxon>
        <taxon>Intrasporangiaceae</taxon>
        <taxon>Phycicoccus</taxon>
    </lineage>
</organism>
<evidence type="ECO:0000256" key="1">
    <source>
        <dbReference type="ARBA" id="ARBA00023121"/>
    </source>
</evidence>
<dbReference type="InterPro" id="IPR022408">
    <property type="entry name" value="Acyl-CoA-binding_prot_CS"/>
</dbReference>
<dbReference type="SUPFAM" id="SSF47027">
    <property type="entry name" value="Acyl-CoA binding protein"/>
    <property type="match status" value="1"/>
</dbReference>
<evidence type="ECO:0000313" key="4">
    <source>
        <dbReference type="Proteomes" id="UP000013167"/>
    </source>
</evidence>
<dbReference type="InterPro" id="IPR035984">
    <property type="entry name" value="Acyl-CoA-binding_sf"/>
</dbReference>
<dbReference type="PROSITE" id="PS00880">
    <property type="entry name" value="ACB_1"/>
    <property type="match status" value="1"/>
</dbReference>
<dbReference type="PANTHER" id="PTHR23310:SF62">
    <property type="entry name" value="ACYL-COA BINDING PROTEIN 1, ISOFORM A"/>
    <property type="match status" value="1"/>
</dbReference>
<dbReference type="GO" id="GO:0000062">
    <property type="term" value="F:fatty-acyl-CoA binding"/>
    <property type="evidence" value="ECO:0007669"/>
    <property type="project" value="InterPro"/>
</dbReference>
<dbReference type="InterPro" id="IPR014352">
    <property type="entry name" value="FERM/acyl-CoA-bd_prot_sf"/>
</dbReference>
<reference evidence="3 4" key="1">
    <citation type="journal article" date="2013" name="ISME J.">
        <title>A metabolic model for members of the genus Tetrasphaera involved in enhanced biological phosphorus removal.</title>
        <authorList>
            <person name="Kristiansen R."/>
            <person name="Nguyen H.T.T."/>
            <person name="Saunders A.M."/>
            <person name="Nielsen J.L."/>
            <person name="Wimmer R."/>
            <person name="Le V.Q."/>
            <person name="McIlroy S.J."/>
            <person name="Petrovski S."/>
            <person name="Seviour R.J."/>
            <person name="Calteau A."/>
            <person name="Nielsen K.L."/>
            <person name="Nielsen P.H."/>
        </authorList>
    </citation>
    <scope>NUCLEOTIDE SEQUENCE [LARGE SCALE GENOMIC DNA]</scope>
    <source>
        <strain evidence="3 4">Lp2</strain>
    </source>
</reference>
<keyword evidence="4" id="KW-1185">Reference proteome</keyword>
<dbReference type="Gene3D" id="1.20.80.10">
    <property type="match status" value="1"/>
</dbReference>
<dbReference type="AlphaFoldDB" id="N0E603"/>
<dbReference type="EMBL" id="CAIZ01000139">
    <property type="protein sequence ID" value="CCH70859.1"/>
    <property type="molecule type" value="Genomic_DNA"/>
</dbReference>
<name>N0E603_9MICO</name>
<dbReference type="STRING" id="1193181.BN10_680085"/>